<dbReference type="EMBL" id="JACEFO010000524">
    <property type="protein sequence ID" value="KAF8765930.1"/>
    <property type="molecule type" value="Genomic_DNA"/>
</dbReference>
<dbReference type="SUPFAM" id="SSF52540">
    <property type="entry name" value="P-loop containing nucleoside triphosphate hydrolases"/>
    <property type="match status" value="1"/>
</dbReference>
<dbReference type="Proteomes" id="UP000636709">
    <property type="component" value="Unassembled WGS sequence"/>
</dbReference>
<proteinExistence type="inferred from homology"/>
<keyword evidence="2 3" id="KW-0808">Transferase</keyword>
<comment type="caution">
    <text evidence="5">The sequence shown here is derived from an EMBL/GenBank/DDBJ whole genome shotgun (WGS) entry which is preliminary data.</text>
</comment>
<organism evidence="5 6">
    <name type="scientific">Digitaria exilis</name>
    <dbReference type="NCBI Taxonomy" id="1010633"/>
    <lineage>
        <taxon>Eukaryota</taxon>
        <taxon>Viridiplantae</taxon>
        <taxon>Streptophyta</taxon>
        <taxon>Embryophyta</taxon>
        <taxon>Tracheophyta</taxon>
        <taxon>Spermatophyta</taxon>
        <taxon>Magnoliopsida</taxon>
        <taxon>Liliopsida</taxon>
        <taxon>Poales</taxon>
        <taxon>Poaceae</taxon>
        <taxon>PACMAD clade</taxon>
        <taxon>Panicoideae</taxon>
        <taxon>Panicodae</taxon>
        <taxon>Paniceae</taxon>
        <taxon>Anthephorinae</taxon>
        <taxon>Digitaria</taxon>
    </lineage>
</organism>
<evidence type="ECO:0000256" key="1">
    <source>
        <dbReference type="ARBA" id="ARBA00005771"/>
    </source>
</evidence>
<feature type="domain" description="Sulfotransferase" evidence="4">
    <location>
        <begin position="22"/>
        <end position="190"/>
    </location>
</feature>
<evidence type="ECO:0000256" key="3">
    <source>
        <dbReference type="RuleBase" id="RU361155"/>
    </source>
</evidence>
<sequence length="197" mass="22167">MIRGNSGSSGVGGKTDHVFQVLPSPRLISTHIPYSLLPHGITKESSGCRIVYICRDSKDTMVSQWHFNKKTARDLAIAVPHVRWRHALEYWEESKTSRESKQVLFLRYEEIMQDPVGNLKKLADFMGCGFSTEEEEARVPQKIVDLCSLEKLKGSDVNKNGVVGDWRNHMTPEMAARLDRVVDQALQGSGLTLSHSM</sequence>
<comment type="similarity">
    <text evidence="1 3">Belongs to the sulfotransferase 1 family.</text>
</comment>
<protein>
    <recommendedName>
        <fullName evidence="3">Sulfotransferase</fullName>
        <ecNumber evidence="3">2.8.2.-</ecNumber>
    </recommendedName>
</protein>
<evidence type="ECO:0000256" key="2">
    <source>
        <dbReference type="ARBA" id="ARBA00022679"/>
    </source>
</evidence>
<reference evidence="5" key="1">
    <citation type="submission" date="2020-07" db="EMBL/GenBank/DDBJ databases">
        <title>Genome sequence and genetic diversity analysis of an under-domesticated orphan crop, white fonio (Digitaria exilis).</title>
        <authorList>
            <person name="Bennetzen J.L."/>
            <person name="Chen S."/>
            <person name="Ma X."/>
            <person name="Wang X."/>
            <person name="Yssel A.E.J."/>
            <person name="Chaluvadi S.R."/>
            <person name="Johnson M."/>
            <person name="Gangashetty P."/>
            <person name="Hamidou F."/>
            <person name="Sanogo M.D."/>
            <person name="Zwaenepoel A."/>
            <person name="Wallace J."/>
            <person name="Van De Peer Y."/>
            <person name="Van Deynze A."/>
        </authorList>
    </citation>
    <scope>NUCLEOTIDE SEQUENCE</scope>
    <source>
        <tissue evidence="5">Leaves</tissue>
    </source>
</reference>
<dbReference type="OrthoDB" id="205623at2759"/>
<evidence type="ECO:0000313" key="6">
    <source>
        <dbReference type="Proteomes" id="UP000636709"/>
    </source>
</evidence>
<evidence type="ECO:0000259" key="4">
    <source>
        <dbReference type="Pfam" id="PF00685"/>
    </source>
</evidence>
<dbReference type="Pfam" id="PF00685">
    <property type="entry name" value="Sulfotransfer_1"/>
    <property type="match status" value="1"/>
</dbReference>
<dbReference type="Gene3D" id="3.40.50.300">
    <property type="entry name" value="P-loop containing nucleotide triphosphate hydrolases"/>
    <property type="match status" value="1"/>
</dbReference>
<evidence type="ECO:0000313" key="5">
    <source>
        <dbReference type="EMBL" id="KAF8765930.1"/>
    </source>
</evidence>
<dbReference type="AlphaFoldDB" id="A0A835KS10"/>
<dbReference type="PANTHER" id="PTHR11783">
    <property type="entry name" value="SULFOTRANSFERASE SULT"/>
    <property type="match status" value="1"/>
</dbReference>
<gene>
    <name evidence="5" type="ORF">HU200_007967</name>
</gene>
<accession>A0A835KS10</accession>
<dbReference type="EC" id="2.8.2.-" evidence="3"/>
<dbReference type="InterPro" id="IPR027417">
    <property type="entry name" value="P-loop_NTPase"/>
</dbReference>
<name>A0A835KS10_9POAL</name>
<dbReference type="GO" id="GO:0008146">
    <property type="term" value="F:sulfotransferase activity"/>
    <property type="evidence" value="ECO:0007669"/>
    <property type="project" value="InterPro"/>
</dbReference>
<keyword evidence="6" id="KW-1185">Reference proteome</keyword>
<dbReference type="InterPro" id="IPR000863">
    <property type="entry name" value="Sulfotransferase_dom"/>
</dbReference>